<dbReference type="Proteomes" id="UP000320095">
    <property type="component" value="Unassembled WGS sequence"/>
</dbReference>
<dbReference type="SUPFAM" id="SSF47413">
    <property type="entry name" value="lambda repressor-like DNA-binding domains"/>
    <property type="match status" value="1"/>
</dbReference>
<sequence>MPRAESPQLMLGRIIRAQRELAELPMRNLAAAVGISNPYLSQIERGLRAPSKAVLNAIATSLETSVDRLYEEAGFVEPVSREDAESKGDLEAEIDAAVELTTAQRRALVEIYRGFVDANTVRRTRRP</sequence>
<dbReference type="SMART" id="SM00530">
    <property type="entry name" value="HTH_XRE"/>
    <property type="match status" value="1"/>
</dbReference>
<dbReference type="EMBL" id="RCZG01000007">
    <property type="protein sequence ID" value="TPG32850.1"/>
    <property type="molecule type" value="Genomic_DNA"/>
</dbReference>
<keyword evidence="4" id="KW-1185">Reference proteome</keyword>
<dbReference type="PANTHER" id="PTHR46797">
    <property type="entry name" value="HTH-TYPE TRANSCRIPTIONAL REGULATOR"/>
    <property type="match status" value="1"/>
</dbReference>
<dbReference type="PANTHER" id="PTHR46797:SF1">
    <property type="entry name" value="METHYLPHOSPHONATE SYNTHASE"/>
    <property type="match status" value="1"/>
</dbReference>
<dbReference type="InterPro" id="IPR050807">
    <property type="entry name" value="TransReg_Diox_bact_type"/>
</dbReference>
<reference evidence="3 4" key="1">
    <citation type="journal article" date="2019" name="Environ. Microbiol.">
        <title>Species interactions and distinct microbial communities in high Arctic permafrost affected cryosols are associated with the CH4 and CO2 gas fluxes.</title>
        <authorList>
            <person name="Altshuler I."/>
            <person name="Hamel J."/>
            <person name="Turney S."/>
            <person name="Magnuson E."/>
            <person name="Levesque R."/>
            <person name="Greer C."/>
            <person name="Whyte L.G."/>
        </authorList>
    </citation>
    <scope>NUCLEOTIDE SEQUENCE [LARGE SCALE GENOMIC DNA]</scope>
    <source>
        <strain evidence="3 4">S5.20</strain>
    </source>
</reference>
<name>A0A502E8R4_9MYCO</name>
<accession>A0A502E8R4</accession>
<dbReference type="GO" id="GO:0003700">
    <property type="term" value="F:DNA-binding transcription factor activity"/>
    <property type="evidence" value="ECO:0007669"/>
    <property type="project" value="TreeGrafter"/>
</dbReference>
<feature type="domain" description="HTH cro/C1-type" evidence="2">
    <location>
        <begin position="15"/>
        <end position="69"/>
    </location>
</feature>
<dbReference type="CDD" id="cd00093">
    <property type="entry name" value="HTH_XRE"/>
    <property type="match status" value="1"/>
</dbReference>
<proteinExistence type="predicted"/>
<dbReference type="PROSITE" id="PS50943">
    <property type="entry name" value="HTH_CROC1"/>
    <property type="match status" value="1"/>
</dbReference>
<dbReference type="Gene3D" id="1.10.260.40">
    <property type="entry name" value="lambda repressor-like DNA-binding domains"/>
    <property type="match status" value="1"/>
</dbReference>
<dbReference type="InterPro" id="IPR001387">
    <property type="entry name" value="Cro/C1-type_HTH"/>
</dbReference>
<evidence type="ECO:0000259" key="2">
    <source>
        <dbReference type="PROSITE" id="PS50943"/>
    </source>
</evidence>
<dbReference type="GO" id="GO:0003677">
    <property type="term" value="F:DNA binding"/>
    <property type="evidence" value="ECO:0007669"/>
    <property type="project" value="UniProtKB-KW"/>
</dbReference>
<dbReference type="OrthoDB" id="70105at2"/>
<dbReference type="AlphaFoldDB" id="A0A502E8R4"/>
<dbReference type="Pfam" id="PF01381">
    <property type="entry name" value="HTH_3"/>
    <property type="match status" value="1"/>
</dbReference>
<organism evidence="3 4">
    <name type="scientific">Mycolicibacterium hodleri</name>
    <dbReference type="NCBI Taxonomy" id="49897"/>
    <lineage>
        <taxon>Bacteria</taxon>
        <taxon>Bacillati</taxon>
        <taxon>Actinomycetota</taxon>
        <taxon>Actinomycetes</taxon>
        <taxon>Mycobacteriales</taxon>
        <taxon>Mycobacteriaceae</taxon>
        <taxon>Mycolicibacterium</taxon>
    </lineage>
</organism>
<comment type="caution">
    <text evidence="3">The sequence shown here is derived from an EMBL/GenBank/DDBJ whole genome shotgun (WGS) entry which is preliminary data.</text>
</comment>
<dbReference type="GO" id="GO:0005829">
    <property type="term" value="C:cytosol"/>
    <property type="evidence" value="ECO:0007669"/>
    <property type="project" value="TreeGrafter"/>
</dbReference>
<evidence type="ECO:0000313" key="4">
    <source>
        <dbReference type="Proteomes" id="UP000320095"/>
    </source>
</evidence>
<evidence type="ECO:0000313" key="3">
    <source>
        <dbReference type="EMBL" id="TPG32850.1"/>
    </source>
</evidence>
<dbReference type="InterPro" id="IPR010982">
    <property type="entry name" value="Lambda_DNA-bd_dom_sf"/>
</dbReference>
<dbReference type="RefSeq" id="WP_140694119.1">
    <property type="nucleotide sequence ID" value="NZ_RCZG01000007.1"/>
</dbReference>
<evidence type="ECO:0000256" key="1">
    <source>
        <dbReference type="ARBA" id="ARBA00023125"/>
    </source>
</evidence>
<keyword evidence="1" id="KW-0238">DNA-binding</keyword>
<protein>
    <submittedName>
        <fullName evidence="3">Helix-turn-helix domain-containing protein</fullName>
    </submittedName>
</protein>
<gene>
    <name evidence="3" type="ORF">EAH80_18895</name>
</gene>